<dbReference type="AlphaFoldDB" id="A0A940NWB1"/>
<evidence type="ECO:0000313" key="3">
    <source>
        <dbReference type="Proteomes" id="UP000682134"/>
    </source>
</evidence>
<evidence type="ECO:0000256" key="1">
    <source>
        <dbReference type="SAM" id="Phobius"/>
    </source>
</evidence>
<keyword evidence="1" id="KW-1133">Transmembrane helix</keyword>
<dbReference type="EMBL" id="JAGIYQ010000009">
    <property type="protein sequence ID" value="MBP0726133.1"/>
    <property type="molecule type" value="Genomic_DNA"/>
</dbReference>
<organism evidence="2 3">
    <name type="scientific">Gottfriedia endophytica</name>
    <dbReference type="NCBI Taxonomy" id="2820819"/>
    <lineage>
        <taxon>Bacteria</taxon>
        <taxon>Bacillati</taxon>
        <taxon>Bacillota</taxon>
        <taxon>Bacilli</taxon>
        <taxon>Bacillales</taxon>
        <taxon>Bacillaceae</taxon>
        <taxon>Gottfriedia</taxon>
    </lineage>
</organism>
<keyword evidence="1" id="KW-0472">Membrane</keyword>
<feature type="transmembrane region" description="Helical" evidence="1">
    <location>
        <begin position="74"/>
        <end position="94"/>
    </location>
</feature>
<evidence type="ECO:0000313" key="2">
    <source>
        <dbReference type="EMBL" id="MBP0726133.1"/>
    </source>
</evidence>
<accession>A0A940NWB1</accession>
<dbReference type="Proteomes" id="UP000682134">
    <property type="component" value="Unassembled WGS sequence"/>
</dbReference>
<feature type="transmembrane region" description="Helical" evidence="1">
    <location>
        <begin position="6"/>
        <end position="25"/>
    </location>
</feature>
<dbReference type="RefSeq" id="WP_209406444.1">
    <property type="nucleotide sequence ID" value="NZ_JAGIYQ010000009.1"/>
</dbReference>
<sequence length="97" mass="10857">MTKQLLMLLLIFSIVLVNLIAFFYYRITKNIYFSAFIILISAGVLAIVEGFIAMKILNDGFGFFFGLNLVGPSLLINSIIVFLIAIVVSIIKFFKKG</sequence>
<keyword evidence="3" id="KW-1185">Reference proteome</keyword>
<name>A0A940NWB1_9BACI</name>
<protein>
    <submittedName>
        <fullName evidence="2">3-isopropylmalate dehydrogenase</fullName>
    </submittedName>
</protein>
<feature type="transmembrane region" description="Helical" evidence="1">
    <location>
        <begin position="32"/>
        <end position="54"/>
    </location>
</feature>
<gene>
    <name evidence="2" type="ORF">J5Y03_13200</name>
</gene>
<comment type="caution">
    <text evidence="2">The sequence shown here is derived from an EMBL/GenBank/DDBJ whole genome shotgun (WGS) entry which is preliminary data.</text>
</comment>
<keyword evidence="1" id="KW-0812">Transmembrane</keyword>
<proteinExistence type="predicted"/>
<reference evidence="2" key="1">
    <citation type="submission" date="2021-04" db="EMBL/GenBank/DDBJ databases">
        <title>Genome seq and assembly of Bacillus sp.</title>
        <authorList>
            <person name="Chhetri G."/>
        </authorList>
    </citation>
    <scope>NUCLEOTIDE SEQUENCE</scope>
    <source>
        <strain evidence="2">RG28</strain>
    </source>
</reference>